<evidence type="ECO:0000313" key="2">
    <source>
        <dbReference type="EMBL" id="PIU46678.1"/>
    </source>
</evidence>
<dbReference type="InterPro" id="IPR023365">
    <property type="entry name" value="Sortase_dom-sf"/>
</dbReference>
<dbReference type="GO" id="GO:0016787">
    <property type="term" value="F:hydrolase activity"/>
    <property type="evidence" value="ECO:0007669"/>
    <property type="project" value="UniProtKB-KW"/>
</dbReference>
<dbReference type="Gene3D" id="2.40.260.10">
    <property type="entry name" value="Sortase"/>
    <property type="match status" value="1"/>
</dbReference>
<comment type="caution">
    <text evidence="2">The sequence shown here is derived from an EMBL/GenBank/DDBJ whole genome shotgun (WGS) entry which is preliminary data.</text>
</comment>
<dbReference type="InterPro" id="IPR005754">
    <property type="entry name" value="Sortase"/>
</dbReference>
<evidence type="ECO:0000313" key="3">
    <source>
        <dbReference type="Proteomes" id="UP000228777"/>
    </source>
</evidence>
<sequence>PSLGIEAPIIFPKTNTIDEIESSLKKGVVHFPLSVLPGENGMTVIVGHSAPPNWPKINYDGVFSRLNDLKNGDEIFVWFNNHKYIYKVKEKYILKRGESISDESMNSKSILALVSCWPPGKDYQRMLVRAELKN</sequence>
<organism evidence="2 3">
    <name type="scientific">bacterium (Candidatus Gribaldobacteria) CG07_land_8_20_14_0_80_33_18</name>
    <dbReference type="NCBI Taxonomy" id="2014272"/>
    <lineage>
        <taxon>Bacteria</taxon>
        <taxon>Candidatus Gribaldobacteria</taxon>
    </lineage>
</organism>
<protein>
    <recommendedName>
        <fullName evidence="4">Sortase</fullName>
    </recommendedName>
</protein>
<gene>
    <name evidence="2" type="ORF">COS93_02010</name>
</gene>
<dbReference type="EMBL" id="PEWP01000037">
    <property type="protein sequence ID" value="PIU46678.1"/>
    <property type="molecule type" value="Genomic_DNA"/>
</dbReference>
<dbReference type="NCBIfam" id="TIGR01076">
    <property type="entry name" value="sortase_fam"/>
    <property type="match status" value="1"/>
</dbReference>
<dbReference type="SUPFAM" id="SSF63817">
    <property type="entry name" value="Sortase"/>
    <property type="match status" value="1"/>
</dbReference>
<dbReference type="AlphaFoldDB" id="A0A2M6Z2N1"/>
<dbReference type="Proteomes" id="UP000228777">
    <property type="component" value="Unassembled WGS sequence"/>
</dbReference>
<reference evidence="3" key="1">
    <citation type="submission" date="2017-09" db="EMBL/GenBank/DDBJ databases">
        <title>Depth-based differentiation of microbial function through sediment-hosted aquifers and enrichment of novel symbionts in the deep terrestrial subsurface.</title>
        <authorList>
            <person name="Probst A.J."/>
            <person name="Ladd B."/>
            <person name="Jarett J.K."/>
            <person name="Geller-Mcgrath D.E."/>
            <person name="Sieber C.M.K."/>
            <person name="Emerson J.B."/>
            <person name="Anantharaman K."/>
            <person name="Thomas B.C."/>
            <person name="Malmstrom R."/>
            <person name="Stieglmeier M."/>
            <person name="Klingl A."/>
            <person name="Woyke T."/>
            <person name="Ryan C.M."/>
            <person name="Banfield J.F."/>
        </authorList>
    </citation>
    <scope>NUCLEOTIDE SEQUENCE [LARGE SCALE GENOMIC DNA]</scope>
</reference>
<name>A0A2M6Z2N1_9BACT</name>
<keyword evidence="1" id="KW-0378">Hydrolase</keyword>
<evidence type="ECO:0000256" key="1">
    <source>
        <dbReference type="ARBA" id="ARBA00022801"/>
    </source>
</evidence>
<accession>A0A2M6Z2N1</accession>
<evidence type="ECO:0008006" key="4">
    <source>
        <dbReference type="Google" id="ProtNLM"/>
    </source>
</evidence>
<proteinExistence type="predicted"/>
<feature type="non-terminal residue" evidence="2">
    <location>
        <position position="1"/>
    </location>
</feature>
<dbReference type="Pfam" id="PF04203">
    <property type="entry name" value="Sortase"/>
    <property type="match status" value="1"/>
</dbReference>